<dbReference type="OrthoDB" id="44105at2157"/>
<keyword evidence="3" id="KW-1003">Cell membrane</keyword>
<feature type="transmembrane region" description="Helical" evidence="7">
    <location>
        <begin position="136"/>
        <end position="159"/>
    </location>
</feature>
<dbReference type="PANTHER" id="PTHR43163:SF6">
    <property type="entry name" value="DIPEPTIDE TRANSPORT SYSTEM PERMEASE PROTEIN DPPB-RELATED"/>
    <property type="match status" value="1"/>
</dbReference>
<sequence>MGLFRYTLRRFAQLVPVLFGIVTLTFVMMHALPGDPVRLYLGTEPGQELADDLIESHGFDRPLYEQYFEHLWRLAQGDLGQSFVYNRPVTDLIWERMEPTLVVMGLSYVVALPVAIGLGIYGAARHNEAGDHVSRFAGLAGISTPNFWLALMLIYVMTYHLGLLPASGYTSPFVNPIESATLLVMPVLTLATAQTALLMRMTRSSMIEELRSEHVETARAYGIPERKVMVRHSFRNALLPLITIVGLQLSTLLGGSVIVEEIFAIPGLGRLFFDSIIDQDYSVAVGVTLFFSTLFLIGVVLTDIAYAYIDPRIKYD</sequence>
<dbReference type="STRING" id="1114856.GCA_000383975_04267"/>
<evidence type="ECO:0000259" key="8">
    <source>
        <dbReference type="PROSITE" id="PS50928"/>
    </source>
</evidence>
<dbReference type="EMBL" id="AOHW01000040">
    <property type="protein sequence ID" value="ELY38868.1"/>
    <property type="molecule type" value="Genomic_DNA"/>
</dbReference>
<evidence type="ECO:0000256" key="4">
    <source>
        <dbReference type="ARBA" id="ARBA00022692"/>
    </source>
</evidence>
<dbReference type="InterPro" id="IPR000515">
    <property type="entry name" value="MetI-like"/>
</dbReference>
<dbReference type="InterPro" id="IPR045621">
    <property type="entry name" value="BPD_transp_1_N"/>
</dbReference>
<feature type="transmembrane region" description="Helical" evidence="7">
    <location>
        <begin position="101"/>
        <end position="124"/>
    </location>
</feature>
<keyword evidence="2 7" id="KW-0813">Transport</keyword>
<keyword evidence="4 7" id="KW-0812">Transmembrane</keyword>
<dbReference type="AlphaFoldDB" id="L9VRI7"/>
<dbReference type="GO" id="GO:0055085">
    <property type="term" value="P:transmembrane transport"/>
    <property type="evidence" value="ECO:0007669"/>
    <property type="project" value="InterPro"/>
</dbReference>
<dbReference type="Proteomes" id="UP000011599">
    <property type="component" value="Unassembled WGS sequence"/>
</dbReference>
<dbReference type="PROSITE" id="PS50928">
    <property type="entry name" value="ABC_TM1"/>
    <property type="match status" value="1"/>
</dbReference>
<dbReference type="GO" id="GO:0005886">
    <property type="term" value="C:plasma membrane"/>
    <property type="evidence" value="ECO:0007669"/>
    <property type="project" value="UniProtKB-SubCell"/>
</dbReference>
<comment type="caution">
    <text evidence="9">The sequence shown here is derived from an EMBL/GenBank/DDBJ whole genome shotgun (WGS) entry which is preliminary data.</text>
</comment>
<feature type="transmembrane region" description="Helical" evidence="7">
    <location>
        <begin position="283"/>
        <end position="309"/>
    </location>
</feature>
<dbReference type="Pfam" id="PF00528">
    <property type="entry name" value="BPD_transp_1"/>
    <property type="match status" value="1"/>
</dbReference>
<protein>
    <submittedName>
        <fullName evidence="9">Binding-protein-dependent transport system inner membrane protein</fullName>
    </submittedName>
</protein>
<evidence type="ECO:0000256" key="1">
    <source>
        <dbReference type="ARBA" id="ARBA00004651"/>
    </source>
</evidence>
<evidence type="ECO:0000256" key="2">
    <source>
        <dbReference type="ARBA" id="ARBA00022448"/>
    </source>
</evidence>
<feature type="domain" description="ABC transmembrane type-1" evidence="8">
    <location>
        <begin position="97"/>
        <end position="302"/>
    </location>
</feature>
<evidence type="ECO:0000313" key="10">
    <source>
        <dbReference type="Proteomes" id="UP000011599"/>
    </source>
</evidence>
<evidence type="ECO:0000256" key="7">
    <source>
        <dbReference type="RuleBase" id="RU363032"/>
    </source>
</evidence>
<accession>L9VRI7</accession>
<keyword evidence="10" id="KW-1185">Reference proteome</keyword>
<dbReference type="InterPro" id="IPR035906">
    <property type="entry name" value="MetI-like_sf"/>
</dbReference>
<proteinExistence type="inferred from homology"/>
<dbReference type="Gene3D" id="1.10.3720.10">
    <property type="entry name" value="MetI-like"/>
    <property type="match status" value="1"/>
</dbReference>
<keyword evidence="6 7" id="KW-0472">Membrane</keyword>
<organism evidence="9 10">
    <name type="scientific">Natronorubrum tibetense GA33</name>
    <dbReference type="NCBI Taxonomy" id="1114856"/>
    <lineage>
        <taxon>Archaea</taxon>
        <taxon>Methanobacteriati</taxon>
        <taxon>Methanobacteriota</taxon>
        <taxon>Stenosarchaea group</taxon>
        <taxon>Halobacteria</taxon>
        <taxon>Halobacteriales</taxon>
        <taxon>Natrialbaceae</taxon>
        <taxon>Natronorubrum</taxon>
    </lineage>
</organism>
<feature type="transmembrane region" description="Helical" evidence="7">
    <location>
        <begin position="12"/>
        <end position="32"/>
    </location>
</feature>
<evidence type="ECO:0000256" key="6">
    <source>
        <dbReference type="ARBA" id="ARBA00023136"/>
    </source>
</evidence>
<dbReference type="PANTHER" id="PTHR43163">
    <property type="entry name" value="DIPEPTIDE TRANSPORT SYSTEM PERMEASE PROTEIN DPPB-RELATED"/>
    <property type="match status" value="1"/>
</dbReference>
<dbReference type="eggNOG" id="arCOG00751">
    <property type="taxonomic scope" value="Archaea"/>
</dbReference>
<feature type="transmembrane region" description="Helical" evidence="7">
    <location>
        <begin position="237"/>
        <end position="263"/>
    </location>
</feature>
<dbReference type="Pfam" id="PF19300">
    <property type="entry name" value="BPD_transp_1_N"/>
    <property type="match status" value="1"/>
</dbReference>
<reference evidence="9 10" key="1">
    <citation type="journal article" date="2014" name="PLoS Genet.">
        <title>Phylogenetically driven sequencing of extremely halophilic archaea reveals strategies for static and dynamic osmo-response.</title>
        <authorList>
            <person name="Becker E.A."/>
            <person name="Seitzer P.M."/>
            <person name="Tritt A."/>
            <person name="Larsen D."/>
            <person name="Krusor M."/>
            <person name="Yao A.I."/>
            <person name="Wu D."/>
            <person name="Madern D."/>
            <person name="Eisen J.A."/>
            <person name="Darling A.E."/>
            <person name="Facciotti M.T."/>
        </authorList>
    </citation>
    <scope>NUCLEOTIDE SEQUENCE [LARGE SCALE GENOMIC DNA]</scope>
    <source>
        <strain evidence="9 10">GA33</strain>
    </source>
</reference>
<evidence type="ECO:0000256" key="3">
    <source>
        <dbReference type="ARBA" id="ARBA00022475"/>
    </source>
</evidence>
<comment type="similarity">
    <text evidence="7">Belongs to the binding-protein-dependent transport system permease family.</text>
</comment>
<evidence type="ECO:0000313" key="9">
    <source>
        <dbReference type="EMBL" id="ELY38868.1"/>
    </source>
</evidence>
<dbReference type="CDD" id="cd06261">
    <property type="entry name" value="TM_PBP2"/>
    <property type="match status" value="1"/>
</dbReference>
<name>L9VRI7_9EURY</name>
<dbReference type="SUPFAM" id="SSF161098">
    <property type="entry name" value="MetI-like"/>
    <property type="match status" value="1"/>
</dbReference>
<dbReference type="RefSeq" id="WP_006091151.1">
    <property type="nucleotide sequence ID" value="NZ_AOHW01000040.1"/>
</dbReference>
<dbReference type="PATRIC" id="fig|1114856.3.peg.3268"/>
<keyword evidence="5 7" id="KW-1133">Transmembrane helix</keyword>
<evidence type="ECO:0000256" key="5">
    <source>
        <dbReference type="ARBA" id="ARBA00022989"/>
    </source>
</evidence>
<gene>
    <name evidence="9" type="ORF">C496_15792</name>
</gene>
<comment type="subcellular location">
    <subcellularLocation>
        <location evidence="1 7">Cell membrane</location>
        <topology evidence="1 7">Multi-pass membrane protein</topology>
    </subcellularLocation>
</comment>
<feature type="transmembrane region" description="Helical" evidence="7">
    <location>
        <begin position="179"/>
        <end position="199"/>
    </location>
</feature>